<dbReference type="PANTHER" id="PTHR38591:SF1">
    <property type="entry name" value="BLL1000 PROTEIN"/>
    <property type="match status" value="1"/>
</dbReference>
<dbReference type="InterPro" id="IPR023374">
    <property type="entry name" value="AttH-like_dom_sf"/>
</dbReference>
<dbReference type="RefSeq" id="WP_039429532.1">
    <property type="nucleotide sequence ID" value="NZ_CP061845.1"/>
</dbReference>
<accession>A0A099LMF8</accession>
<dbReference type="GeneID" id="43684472"/>
<comment type="caution">
    <text evidence="3">The sequence shown here is derived from an EMBL/GenBank/DDBJ whole genome shotgun (WGS) entry which is preliminary data.</text>
</comment>
<gene>
    <name evidence="3" type="ORF">EA26_15415</name>
</gene>
<dbReference type="AlphaFoldDB" id="A0A099LMF8"/>
<dbReference type="Pfam" id="PF07143">
    <property type="entry name" value="CrtC"/>
    <property type="match status" value="1"/>
</dbReference>
<keyword evidence="4" id="KW-1185">Reference proteome</keyword>
<dbReference type="InterPro" id="IPR010791">
    <property type="entry name" value="AttH_dom"/>
</dbReference>
<dbReference type="EMBL" id="JMCG01000002">
    <property type="protein sequence ID" value="KGK08621.1"/>
    <property type="molecule type" value="Genomic_DNA"/>
</dbReference>
<dbReference type="Gene3D" id="2.40.370.10">
    <property type="entry name" value="AttH-like domain"/>
    <property type="match status" value="2"/>
</dbReference>
<dbReference type="eggNOG" id="COG5621">
    <property type="taxonomic scope" value="Bacteria"/>
</dbReference>
<keyword evidence="1" id="KW-1133">Transmembrane helix</keyword>
<dbReference type="Proteomes" id="UP000029994">
    <property type="component" value="Unassembled WGS sequence"/>
</dbReference>
<evidence type="ECO:0000256" key="1">
    <source>
        <dbReference type="SAM" id="Phobius"/>
    </source>
</evidence>
<organism evidence="3 4">
    <name type="scientific">Vibrio navarrensis</name>
    <dbReference type="NCBI Taxonomy" id="29495"/>
    <lineage>
        <taxon>Bacteria</taxon>
        <taxon>Pseudomonadati</taxon>
        <taxon>Pseudomonadota</taxon>
        <taxon>Gammaproteobacteria</taxon>
        <taxon>Vibrionales</taxon>
        <taxon>Vibrionaceae</taxon>
        <taxon>Vibrio</taxon>
    </lineage>
</organism>
<name>A0A099LMF8_9VIBR</name>
<feature type="domain" description="AttH" evidence="2">
    <location>
        <begin position="79"/>
        <end position="248"/>
    </location>
</feature>
<feature type="transmembrane region" description="Helical" evidence="1">
    <location>
        <begin position="7"/>
        <end position="30"/>
    </location>
</feature>
<evidence type="ECO:0000313" key="4">
    <source>
        <dbReference type="Proteomes" id="UP000029994"/>
    </source>
</evidence>
<protein>
    <submittedName>
        <fullName evidence="3">ABC transporter</fullName>
    </submittedName>
</protein>
<dbReference type="Pfam" id="PF17186">
    <property type="entry name" value="Lipocalin_9"/>
    <property type="match status" value="1"/>
</dbReference>
<evidence type="ECO:0000259" key="2">
    <source>
        <dbReference type="Pfam" id="PF07143"/>
    </source>
</evidence>
<keyword evidence="1" id="KW-0812">Transmembrane</keyword>
<reference evidence="3 4" key="1">
    <citation type="submission" date="2014-04" db="EMBL/GenBank/DDBJ databases">
        <title>Genome sequencing of Vibrio navarrensis strains.</title>
        <authorList>
            <person name="Gladney L.M."/>
            <person name="Katz L.S."/>
            <person name="Marino-Ramirez L."/>
            <person name="Jordan I.K."/>
        </authorList>
    </citation>
    <scope>NUCLEOTIDE SEQUENCE [LARGE SCALE GENOMIC DNA]</scope>
    <source>
        <strain evidence="3 4">ATCC 51183</strain>
    </source>
</reference>
<evidence type="ECO:0000313" key="3">
    <source>
        <dbReference type="EMBL" id="KGK08621.1"/>
    </source>
</evidence>
<keyword evidence="1" id="KW-0472">Membrane</keyword>
<sequence>MKRVRGRFILMSLLFSAIVVASFVFAWYLLFYGKNVTTHKQYQFNSVFNASPQTVFEPVLPGQKVRLPNDFRFHSQYQHEWWHYFASLQDAHGTPYSVQWSFFRLAGDERDVNGWQNPQIYLANVVVSGNGKVWKDQRIARGGIGQAGSSDKPFRMWIDNWTWRALGVTPFPGSLIAASDEFSLELATRTSGPFVLNGESGYQLKHDLESVASFSVSAPFLQTDGVLHLDGKSIKVSGSAWLQKEWGSDLVGQDQQGWDWLVFNLDNGMALSVNQYRHKSRLPYVFGTLSTPSGKVFPLKEQDIKITPLEESELADGTRLPLRWSVEVPKYQIRLTATAVDQEMWLPFLLPYWEGPIQVAGSHQGWGFMQLTGYGRTN</sequence>
<dbReference type="PANTHER" id="PTHR38591">
    <property type="entry name" value="HYDROLASE"/>
    <property type="match status" value="1"/>
</dbReference>
<proteinExistence type="predicted"/>
<dbReference type="SUPFAM" id="SSF159245">
    <property type="entry name" value="AttH-like"/>
    <property type="match status" value="1"/>
</dbReference>
<dbReference type="STRING" id="29495.EA26_15415"/>